<keyword evidence="1" id="KW-0472">Membrane</keyword>
<dbReference type="Proteomes" id="UP001233999">
    <property type="component" value="Unassembled WGS sequence"/>
</dbReference>
<dbReference type="AlphaFoldDB" id="A0AAD8E7N8"/>
<feature type="transmembrane region" description="Helical" evidence="1">
    <location>
        <begin position="41"/>
        <end position="62"/>
    </location>
</feature>
<gene>
    <name evidence="2" type="ORF">L9F63_004564</name>
</gene>
<dbReference type="EMBL" id="JASPKZ010008377">
    <property type="protein sequence ID" value="KAJ9579779.1"/>
    <property type="molecule type" value="Genomic_DNA"/>
</dbReference>
<evidence type="ECO:0000313" key="3">
    <source>
        <dbReference type="Proteomes" id="UP001233999"/>
    </source>
</evidence>
<feature type="non-terminal residue" evidence="2">
    <location>
        <position position="1"/>
    </location>
</feature>
<feature type="non-terminal residue" evidence="2">
    <location>
        <position position="65"/>
    </location>
</feature>
<sequence>NLSISFCPSKRPFYIFIRLFAAAVFPFHTSKAYDLGHLQCLVLLLALLSSCLPSMLTLVSLFSSF</sequence>
<protein>
    <submittedName>
        <fullName evidence="2">Uncharacterized protein</fullName>
    </submittedName>
</protein>
<evidence type="ECO:0000256" key="1">
    <source>
        <dbReference type="SAM" id="Phobius"/>
    </source>
</evidence>
<name>A0AAD8E7N8_DIPPU</name>
<evidence type="ECO:0000313" key="2">
    <source>
        <dbReference type="EMBL" id="KAJ9579779.1"/>
    </source>
</evidence>
<accession>A0AAD8E7N8</accession>
<reference evidence="2" key="2">
    <citation type="submission" date="2023-05" db="EMBL/GenBank/DDBJ databases">
        <authorList>
            <person name="Fouks B."/>
        </authorList>
    </citation>
    <scope>NUCLEOTIDE SEQUENCE</scope>
    <source>
        <strain evidence="2">Stay&amp;Tobe</strain>
        <tissue evidence="2">Testes</tissue>
    </source>
</reference>
<comment type="caution">
    <text evidence="2">The sequence shown here is derived from an EMBL/GenBank/DDBJ whole genome shotgun (WGS) entry which is preliminary data.</text>
</comment>
<feature type="transmembrane region" description="Helical" evidence="1">
    <location>
        <begin position="12"/>
        <end position="29"/>
    </location>
</feature>
<organism evidence="2 3">
    <name type="scientific">Diploptera punctata</name>
    <name type="common">Pacific beetle cockroach</name>
    <dbReference type="NCBI Taxonomy" id="6984"/>
    <lineage>
        <taxon>Eukaryota</taxon>
        <taxon>Metazoa</taxon>
        <taxon>Ecdysozoa</taxon>
        <taxon>Arthropoda</taxon>
        <taxon>Hexapoda</taxon>
        <taxon>Insecta</taxon>
        <taxon>Pterygota</taxon>
        <taxon>Neoptera</taxon>
        <taxon>Polyneoptera</taxon>
        <taxon>Dictyoptera</taxon>
        <taxon>Blattodea</taxon>
        <taxon>Blaberoidea</taxon>
        <taxon>Blaberidae</taxon>
        <taxon>Diplopterinae</taxon>
        <taxon>Diploptera</taxon>
    </lineage>
</organism>
<proteinExistence type="predicted"/>
<keyword evidence="1" id="KW-0812">Transmembrane</keyword>
<keyword evidence="1" id="KW-1133">Transmembrane helix</keyword>
<reference evidence="2" key="1">
    <citation type="journal article" date="2023" name="IScience">
        <title>Live-bearing cockroach genome reveals convergent evolutionary mechanisms linked to viviparity in insects and beyond.</title>
        <authorList>
            <person name="Fouks B."/>
            <person name="Harrison M.C."/>
            <person name="Mikhailova A.A."/>
            <person name="Marchal E."/>
            <person name="English S."/>
            <person name="Carruthers M."/>
            <person name="Jennings E.C."/>
            <person name="Chiamaka E.L."/>
            <person name="Frigard R.A."/>
            <person name="Pippel M."/>
            <person name="Attardo G.M."/>
            <person name="Benoit J.B."/>
            <person name="Bornberg-Bauer E."/>
            <person name="Tobe S.S."/>
        </authorList>
    </citation>
    <scope>NUCLEOTIDE SEQUENCE</scope>
    <source>
        <strain evidence="2">Stay&amp;Tobe</strain>
    </source>
</reference>
<keyword evidence="3" id="KW-1185">Reference proteome</keyword>